<organism evidence="1 2">
    <name type="scientific">Bradyrhizobium macuxiense</name>
    <dbReference type="NCBI Taxonomy" id="1755647"/>
    <lineage>
        <taxon>Bacteria</taxon>
        <taxon>Pseudomonadati</taxon>
        <taxon>Pseudomonadota</taxon>
        <taxon>Alphaproteobacteria</taxon>
        <taxon>Hyphomicrobiales</taxon>
        <taxon>Nitrobacteraceae</taxon>
        <taxon>Bradyrhizobium</taxon>
    </lineage>
</organism>
<dbReference type="Proteomes" id="UP000321304">
    <property type="component" value="Unassembled WGS sequence"/>
</dbReference>
<sequence length="120" mass="12968">MLDEYHPLAKTQPSAEPIPNDLEGRAILDHGSNDIVPALSLKSTVDPSLIAPNLLCGPRLSRRRGHNLASLPFQATKDLLCVLLVVGAARQVAKKLHMRDVGCRVHRSDVPSKTNCGLSC</sequence>
<protein>
    <submittedName>
        <fullName evidence="1">Uncharacterized protein</fullName>
    </submittedName>
</protein>
<keyword evidence="2" id="KW-1185">Reference proteome</keyword>
<evidence type="ECO:0000313" key="2">
    <source>
        <dbReference type="Proteomes" id="UP000321304"/>
    </source>
</evidence>
<comment type="caution">
    <text evidence="1">The sequence shown here is derived from an EMBL/GenBank/DDBJ whole genome shotgun (WGS) entry which is preliminary data.</text>
</comment>
<dbReference type="AlphaFoldDB" id="A0A560KUE4"/>
<accession>A0A560KUE4</accession>
<reference evidence="1 2" key="1">
    <citation type="submission" date="2019-06" db="EMBL/GenBank/DDBJ databases">
        <title>Genomic Encyclopedia of Type Strains, Phase IV (KMG-V): Genome sequencing to study the core and pangenomes of soil and plant-associated prokaryotes.</title>
        <authorList>
            <person name="Whitman W."/>
        </authorList>
    </citation>
    <scope>NUCLEOTIDE SEQUENCE [LARGE SCALE GENOMIC DNA]</scope>
    <source>
        <strain evidence="1 2">BR 10355</strain>
    </source>
</reference>
<gene>
    <name evidence="1" type="ORF">FBZ93_1289</name>
</gene>
<proteinExistence type="predicted"/>
<dbReference type="EMBL" id="VITY01000028">
    <property type="protein sequence ID" value="TWB86769.1"/>
    <property type="molecule type" value="Genomic_DNA"/>
</dbReference>
<name>A0A560KUE4_9BRAD</name>
<evidence type="ECO:0000313" key="1">
    <source>
        <dbReference type="EMBL" id="TWB86769.1"/>
    </source>
</evidence>